<dbReference type="GO" id="GO:0003682">
    <property type="term" value="F:chromatin binding"/>
    <property type="evidence" value="ECO:0007669"/>
    <property type="project" value="InterPro"/>
</dbReference>
<name>A0AAW0K445_QUESU</name>
<sequence>VIRSKDDSDKIIRTRHHYTQAEVDGQIHYNLYDDTHVKLYRKIVEMFEAVDGSFYFIAQWYYRAEDMVEVNGHILYNLYDDAHVKAAERNLIYIRKIMEMFEAMDESSYFTTQWYYRVEDTISIILTPSLKWFRSAIFRLLMPSSN</sequence>
<dbReference type="Gene3D" id="2.30.30.490">
    <property type="match status" value="2"/>
</dbReference>
<feature type="non-terminal residue" evidence="2">
    <location>
        <position position="1"/>
    </location>
</feature>
<feature type="domain" description="BAH" evidence="1">
    <location>
        <begin position="74"/>
        <end position="146"/>
    </location>
</feature>
<dbReference type="Proteomes" id="UP000237347">
    <property type="component" value="Unassembled WGS sequence"/>
</dbReference>
<dbReference type="GO" id="GO:0003677">
    <property type="term" value="F:DNA binding"/>
    <property type="evidence" value="ECO:0007669"/>
    <property type="project" value="TreeGrafter"/>
</dbReference>
<comment type="caution">
    <text evidence="2">The sequence shown here is derived from an EMBL/GenBank/DDBJ whole genome shotgun (WGS) entry which is preliminary data.</text>
</comment>
<proteinExistence type="predicted"/>
<dbReference type="PANTHER" id="PTHR10629">
    <property type="entry name" value="CYTOSINE-SPECIFIC METHYLTRANSFERASE"/>
    <property type="match status" value="1"/>
</dbReference>
<dbReference type="PANTHER" id="PTHR10629:SF50">
    <property type="entry name" value="DNA (CYTOSINE-5)-METHYLTRANSFERASE CMT3"/>
    <property type="match status" value="1"/>
</dbReference>
<dbReference type="GO" id="GO:0003886">
    <property type="term" value="F:DNA (cytosine-5-)-methyltransferase activity"/>
    <property type="evidence" value="ECO:0007669"/>
    <property type="project" value="TreeGrafter"/>
</dbReference>
<dbReference type="AlphaFoldDB" id="A0AAW0K445"/>
<reference evidence="2 3" key="1">
    <citation type="journal article" date="2018" name="Sci. Data">
        <title>The draft genome sequence of cork oak.</title>
        <authorList>
            <person name="Ramos A.M."/>
            <person name="Usie A."/>
            <person name="Barbosa P."/>
            <person name="Barros P.M."/>
            <person name="Capote T."/>
            <person name="Chaves I."/>
            <person name="Simoes F."/>
            <person name="Abreu I."/>
            <person name="Carrasquinho I."/>
            <person name="Faro C."/>
            <person name="Guimaraes J.B."/>
            <person name="Mendonca D."/>
            <person name="Nobrega F."/>
            <person name="Rodrigues L."/>
            <person name="Saibo N.J.M."/>
            <person name="Varela M.C."/>
            <person name="Egas C."/>
            <person name="Matos J."/>
            <person name="Miguel C.M."/>
            <person name="Oliveira M.M."/>
            <person name="Ricardo C.P."/>
            <person name="Goncalves S."/>
        </authorList>
    </citation>
    <scope>NUCLEOTIDE SEQUENCE [LARGE SCALE GENOMIC DNA]</scope>
    <source>
        <strain evidence="3">cv. HL8</strain>
    </source>
</reference>
<evidence type="ECO:0000259" key="1">
    <source>
        <dbReference type="PROSITE" id="PS51038"/>
    </source>
</evidence>
<dbReference type="PROSITE" id="PS51038">
    <property type="entry name" value="BAH"/>
    <property type="match status" value="1"/>
</dbReference>
<dbReference type="EMBL" id="PKMF04000395">
    <property type="protein sequence ID" value="KAK7834065.1"/>
    <property type="molecule type" value="Genomic_DNA"/>
</dbReference>
<dbReference type="GO" id="GO:0044027">
    <property type="term" value="P:negative regulation of gene expression via chromosomal CpG island methylation"/>
    <property type="evidence" value="ECO:0007669"/>
    <property type="project" value="TreeGrafter"/>
</dbReference>
<keyword evidence="3" id="KW-1185">Reference proteome</keyword>
<evidence type="ECO:0000313" key="2">
    <source>
        <dbReference type="EMBL" id="KAK7834065.1"/>
    </source>
</evidence>
<protein>
    <submittedName>
        <fullName evidence="2">Dna (Cytosine-5)-methyltransferase cmt3</fullName>
    </submittedName>
</protein>
<gene>
    <name evidence="2" type="primary">CMT3_2</name>
    <name evidence="2" type="ORF">CFP56_025092</name>
</gene>
<accession>A0AAW0K445</accession>
<organism evidence="2 3">
    <name type="scientific">Quercus suber</name>
    <name type="common">Cork oak</name>
    <dbReference type="NCBI Taxonomy" id="58331"/>
    <lineage>
        <taxon>Eukaryota</taxon>
        <taxon>Viridiplantae</taxon>
        <taxon>Streptophyta</taxon>
        <taxon>Embryophyta</taxon>
        <taxon>Tracheophyta</taxon>
        <taxon>Spermatophyta</taxon>
        <taxon>Magnoliopsida</taxon>
        <taxon>eudicotyledons</taxon>
        <taxon>Gunneridae</taxon>
        <taxon>Pentapetalae</taxon>
        <taxon>rosids</taxon>
        <taxon>fabids</taxon>
        <taxon>Fagales</taxon>
        <taxon>Fagaceae</taxon>
        <taxon>Quercus</taxon>
    </lineage>
</organism>
<dbReference type="InterPro" id="IPR050390">
    <property type="entry name" value="C5-Methyltransferase"/>
</dbReference>
<dbReference type="InterPro" id="IPR043151">
    <property type="entry name" value="BAH_sf"/>
</dbReference>
<evidence type="ECO:0000313" key="3">
    <source>
        <dbReference type="Proteomes" id="UP000237347"/>
    </source>
</evidence>
<dbReference type="InterPro" id="IPR001025">
    <property type="entry name" value="BAH_dom"/>
</dbReference>
<dbReference type="GO" id="GO:0005634">
    <property type="term" value="C:nucleus"/>
    <property type="evidence" value="ECO:0007669"/>
    <property type="project" value="TreeGrafter"/>
</dbReference>